<organism evidence="2 3">
    <name type="scientific">Anopheles melas</name>
    <dbReference type="NCBI Taxonomy" id="34690"/>
    <lineage>
        <taxon>Eukaryota</taxon>
        <taxon>Metazoa</taxon>
        <taxon>Ecdysozoa</taxon>
        <taxon>Arthropoda</taxon>
        <taxon>Hexapoda</taxon>
        <taxon>Insecta</taxon>
        <taxon>Pterygota</taxon>
        <taxon>Neoptera</taxon>
        <taxon>Endopterygota</taxon>
        <taxon>Diptera</taxon>
        <taxon>Nematocera</taxon>
        <taxon>Culicoidea</taxon>
        <taxon>Culicidae</taxon>
        <taxon>Anophelinae</taxon>
        <taxon>Anopheles</taxon>
    </lineage>
</organism>
<reference evidence="2" key="2">
    <citation type="submission" date="2020-05" db="UniProtKB">
        <authorList>
            <consortium name="EnsemblMetazoa"/>
        </authorList>
    </citation>
    <scope>IDENTIFICATION</scope>
    <source>
        <strain evidence="2">CM1001059</strain>
    </source>
</reference>
<evidence type="ECO:0000256" key="1">
    <source>
        <dbReference type="SAM" id="MobiDB-lite"/>
    </source>
</evidence>
<feature type="compositionally biased region" description="Polar residues" evidence="1">
    <location>
        <begin position="126"/>
        <end position="141"/>
    </location>
</feature>
<proteinExistence type="predicted"/>
<feature type="region of interest" description="Disordered" evidence="1">
    <location>
        <begin position="126"/>
        <end position="170"/>
    </location>
</feature>
<sequence>VVRGHAFPALVPLPLGQRQVDDGVGQQERGRRDLLDQQPLGAVDRQHALRVVHEVVNSRVPVVEGETDQHVQVRFQHLVAADESTNLVNSASVGSSTVMSTQDNARSGCSVPNRRTSFHSERTLQMSMQSNTSSNDIQNTPSEPPCGIKLSRSSSVHSSESSDQSPAKMKAWRGRSPFRWYSSSSTFMLPPPQLAPIRNFTSRELSSWAQIRSRSRSSSLGSGSELACSGMLSHGAPRGKALDRPARHERLVAAVYLCDRLLDQRHPELFPLRLGVDEVTALVARQQIVHKHRRPAAVLAQLHLISFVNSTSFTRSSRSASTASALSSQQLPSTPWQMSDGSGVRKTAHGGAVDWLPPSHRISCGRRHWATGLHSMLDDGW</sequence>
<evidence type="ECO:0000313" key="3">
    <source>
        <dbReference type="Proteomes" id="UP000075902"/>
    </source>
</evidence>
<name>A0A182UGT0_9DIPT</name>
<dbReference type="AlphaFoldDB" id="A0A182UGT0"/>
<dbReference type="Proteomes" id="UP000075902">
    <property type="component" value="Unassembled WGS sequence"/>
</dbReference>
<dbReference type="VEuPathDB" id="VectorBase:AMEC020128"/>
<evidence type="ECO:0000313" key="2">
    <source>
        <dbReference type="EnsemblMetazoa" id="AMEC020128-PA"/>
    </source>
</evidence>
<dbReference type="EnsemblMetazoa" id="AMEC020128-RA">
    <property type="protein sequence ID" value="AMEC020128-PA"/>
    <property type="gene ID" value="AMEC020128"/>
</dbReference>
<reference evidence="3" key="1">
    <citation type="submission" date="2014-01" db="EMBL/GenBank/DDBJ databases">
        <title>The Genome Sequence of Anopheles melas CM1001059_A (V2).</title>
        <authorList>
            <consortium name="The Broad Institute Genomics Platform"/>
            <person name="Neafsey D.E."/>
            <person name="Besansky N."/>
            <person name="Howell P."/>
            <person name="Walton C."/>
            <person name="Young S.K."/>
            <person name="Zeng Q."/>
            <person name="Gargeya S."/>
            <person name="Fitzgerald M."/>
            <person name="Haas B."/>
            <person name="Abouelleil A."/>
            <person name="Allen A.W."/>
            <person name="Alvarado L."/>
            <person name="Arachchi H.M."/>
            <person name="Berlin A.M."/>
            <person name="Chapman S.B."/>
            <person name="Gainer-Dewar J."/>
            <person name="Goldberg J."/>
            <person name="Griggs A."/>
            <person name="Gujja S."/>
            <person name="Hansen M."/>
            <person name="Howarth C."/>
            <person name="Imamovic A."/>
            <person name="Ireland A."/>
            <person name="Larimer J."/>
            <person name="McCowan C."/>
            <person name="Murphy C."/>
            <person name="Pearson M."/>
            <person name="Poon T.W."/>
            <person name="Priest M."/>
            <person name="Roberts A."/>
            <person name="Saif S."/>
            <person name="Shea T."/>
            <person name="Sisk P."/>
            <person name="Sykes S."/>
            <person name="Wortman J."/>
            <person name="Nusbaum C."/>
            <person name="Birren B."/>
        </authorList>
    </citation>
    <scope>NUCLEOTIDE SEQUENCE [LARGE SCALE GENOMIC DNA]</scope>
    <source>
        <strain evidence="3">CM1001059</strain>
    </source>
</reference>
<accession>A0A182UGT0</accession>
<feature type="compositionally biased region" description="Low complexity" evidence="1">
    <location>
        <begin position="151"/>
        <end position="165"/>
    </location>
</feature>
<feature type="compositionally biased region" description="Low complexity" evidence="1">
    <location>
        <begin position="322"/>
        <end position="335"/>
    </location>
</feature>
<protein>
    <submittedName>
        <fullName evidence="2">Uncharacterized protein</fullName>
    </submittedName>
</protein>
<feature type="region of interest" description="Disordered" evidence="1">
    <location>
        <begin position="322"/>
        <end position="350"/>
    </location>
</feature>
<keyword evidence="3" id="KW-1185">Reference proteome</keyword>